<feature type="region of interest" description="Disordered" evidence="1">
    <location>
        <begin position="1"/>
        <end position="21"/>
    </location>
</feature>
<proteinExistence type="predicted"/>
<dbReference type="InterPro" id="IPR013783">
    <property type="entry name" value="Ig-like_fold"/>
</dbReference>
<reference evidence="4" key="2">
    <citation type="submission" date="2020-09" db="EMBL/GenBank/DDBJ databases">
        <authorList>
            <person name="Sun Q."/>
            <person name="Zhou Y."/>
        </authorList>
    </citation>
    <scope>NUCLEOTIDE SEQUENCE</scope>
    <source>
        <strain evidence="4">CGMCC 1.8984</strain>
    </source>
</reference>
<evidence type="ECO:0000313" key="5">
    <source>
        <dbReference type="Proteomes" id="UP000636956"/>
    </source>
</evidence>
<dbReference type="Gene3D" id="2.60.40.10">
    <property type="entry name" value="Immunoglobulins"/>
    <property type="match status" value="1"/>
</dbReference>
<dbReference type="Proteomes" id="UP000636956">
    <property type="component" value="Unassembled WGS sequence"/>
</dbReference>
<evidence type="ECO:0000256" key="2">
    <source>
        <dbReference type="SAM" id="SignalP"/>
    </source>
</evidence>
<name>A0A917PGK8_9MICO</name>
<dbReference type="Pfam" id="PF24514">
    <property type="entry name" value="SpaA_4"/>
    <property type="match status" value="2"/>
</dbReference>
<sequence length="693" mass="71853">MPHTKNPTPETPTPTSQRRRRVRLAAVAGVGALVLTALVAGPAHADHPEVSLTGSDFEIDTNANLKVDDATPPSLDWASVEENRQPDLASGSGDDSFGQGSKEDTEVPTVVDGSIPPNKSDLKNFGTYLEEADGGDFLHLFWHRVQDPSGTTNMDFEFNQSETISGNDVTPDRTEGDILIQYDLAQGGTNPQLFVAYWLTDADFDGTAVTKADCVAANAFPCWGLRADLTAAGDATGSINTTDIPAADSDGLAPLVPAGQVVSARTFGEATVDFSAIVGDDECVSFGSAYLKSRSSDSFTAAMKDFIAPADVDLTNCAKVIIHKQTDPDGATTSFDYTTALVTQDDGTDPSFSLSDDGTQEYDNVFFGSDLTVTESAPPSGWSLIGIDCSASVGVTPSSTDLVTGTVTFDLDDADDVLECTYTNQAKGTIVVEKVTSERFGAFDFTSGSLPDTAFTLTTTAAGAAGKDANTYANLTPGTYDVAETVPTYWNLTSATCDDGSDPASIDLAAGETVTCTFVNAPEKGSIKIVKTRKHAAGGSGDQPHADVTFKVTGGGLSQGIVVTTNAQGIACVPDLVVSGLAGNYTVTETVPSGYVALSTNPQTAAVAESAADCSNTPAGATKTFANMPLTNITVSVDSQVPGGTFSSIECDATIEAPDTDPDVSLSDQLDDPSVTIQGLQPGTYSCVVVIDP</sequence>
<accession>A0A917PGK8</accession>
<dbReference type="RefSeq" id="WP_188742597.1">
    <property type="nucleotide sequence ID" value="NZ_BAABFW010000021.1"/>
</dbReference>
<feature type="region of interest" description="Disordered" evidence="1">
    <location>
        <begin position="85"/>
        <end position="116"/>
    </location>
</feature>
<dbReference type="InterPro" id="IPR055371">
    <property type="entry name" value="SpaA_PFL_dom_4"/>
</dbReference>
<dbReference type="InterPro" id="IPR006311">
    <property type="entry name" value="TAT_signal"/>
</dbReference>
<gene>
    <name evidence="4" type="ORF">GCM10011372_12610</name>
</gene>
<dbReference type="AlphaFoldDB" id="A0A917PGK8"/>
<feature type="signal peptide" evidence="2">
    <location>
        <begin position="1"/>
        <end position="45"/>
    </location>
</feature>
<comment type="caution">
    <text evidence="4">The sequence shown here is derived from an EMBL/GenBank/DDBJ whole genome shotgun (WGS) entry which is preliminary data.</text>
</comment>
<evidence type="ECO:0000259" key="3">
    <source>
        <dbReference type="Pfam" id="PF24514"/>
    </source>
</evidence>
<feature type="compositionally biased region" description="Low complexity" evidence="1">
    <location>
        <begin position="90"/>
        <end position="100"/>
    </location>
</feature>
<feature type="domain" description="SpaA-like prealbumin fold" evidence="3">
    <location>
        <begin position="430"/>
        <end position="521"/>
    </location>
</feature>
<organism evidence="4 5">
    <name type="scientific">Agromyces bauzanensis</name>
    <dbReference type="NCBI Taxonomy" id="1308924"/>
    <lineage>
        <taxon>Bacteria</taxon>
        <taxon>Bacillati</taxon>
        <taxon>Actinomycetota</taxon>
        <taxon>Actinomycetes</taxon>
        <taxon>Micrococcales</taxon>
        <taxon>Microbacteriaceae</taxon>
        <taxon>Agromyces</taxon>
    </lineage>
</organism>
<dbReference type="PROSITE" id="PS51318">
    <property type="entry name" value="TAT"/>
    <property type="match status" value="1"/>
</dbReference>
<keyword evidence="2" id="KW-0732">Signal</keyword>
<feature type="compositionally biased region" description="Low complexity" evidence="1">
    <location>
        <begin position="1"/>
        <end position="16"/>
    </location>
</feature>
<dbReference type="GO" id="GO:0005975">
    <property type="term" value="P:carbohydrate metabolic process"/>
    <property type="evidence" value="ECO:0007669"/>
    <property type="project" value="UniProtKB-ARBA"/>
</dbReference>
<keyword evidence="5" id="KW-1185">Reference proteome</keyword>
<protein>
    <recommendedName>
        <fullName evidence="3">SpaA-like prealbumin fold domain-containing protein</fullName>
    </recommendedName>
</protein>
<evidence type="ECO:0000256" key="1">
    <source>
        <dbReference type="SAM" id="MobiDB-lite"/>
    </source>
</evidence>
<dbReference type="EMBL" id="BMMD01000005">
    <property type="protein sequence ID" value="GGJ75818.1"/>
    <property type="molecule type" value="Genomic_DNA"/>
</dbReference>
<reference evidence="4" key="1">
    <citation type="journal article" date="2014" name="Int. J. Syst. Evol. Microbiol.">
        <title>Complete genome sequence of Corynebacterium casei LMG S-19264T (=DSM 44701T), isolated from a smear-ripened cheese.</title>
        <authorList>
            <consortium name="US DOE Joint Genome Institute (JGI-PGF)"/>
            <person name="Walter F."/>
            <person name="Albersmeier A."/>
            <person name="Kalinowski J."/>
            <person name="Ruckert C."/>
        </authorList>
    </citation>
    <scope>NUCLEOTIDE SEQUENCE</scope>
    <source>
        <strain evidence="4">CGMCC 1.8984</strain>
    </source>
</reference>
<feature type="chain" id="PRO_5036674295" description="SpaA-like prealbumin fold domain-containing protein" evidence="2">
    <location>
        <begin position="46"/>
        <end position="693"/>
    </location>
</feature>
<evidence type="ECO:0000313" key="4">
    <source>
        <dbReference type="EMBL" id="GGJ75818.1"/>
    </source>
</evidence>
<feature type="domain" description="SpaA-like prealbumin fold" evidence="3">
    <location>
        <begin position="320"/>
        <end position="425"/>
    </location>
</feature>